<organism evidence="5 6">
    <name type="scientific">Tripterygium wilfordii</name>
    <name type="common">Thunder God vine</name>
    <dbReference type="NCBI Taxonomy" id="458696"/>
    <lineage>
        <taxon>Eukaryota</taxon>
        <taxon>Viridiplantae</taxon>
        <taxon>Streptophyta</taxon>
        <taxon>Embryophyta</taxon>
        <taxon>Tracheophyta</taxon>
        <taxon>Spermatophyta</taxon>
        <taxon>Magnoliopsida</taxon>
        <taxon>eudicotyledons</taxon>
        <taxon>Gunneridae</taxon>
        <taxon>Pentapetalae</taxon>
        <taxon>rosids</taxon>
        <taxon>fabids</taxon>
        <taxon>Celastrales</taxon>
        <taxon>Celastraceae</taxon>
        <taxon>Tripterygium</taxon>
    </lineage>
</organism>
<comment type="caution">
    <text evidence="5">The sequence shown here is derived from an EMBL/GenBank/DDBJ whole genome shotgun (WGS) entry which is preliminary data.</text>
</comment>
<dbReference type="Pfam" id="PF14368">
    <property type="entry name" value="LTP_2"/>
    <property type="match status" value="1"/>
</dbReference>
<keyword evidence="1" id="KW-0813">Transport</keyword>
<evidence type="ECO:0000313" key="5">
    <source>
        <dbReference type="EMBL" id="KAF5737735.1"/>
    </source>
</evidence>
<protein>
    <submittedName>
        <fullName evidence="5">Non-specific lipid-transfer protein 2-like</fullName>
    </submittedName>
</protein>
<keyword evidence="2" id="KW-0446">Lipid-binding</keyword>
<evidence type="ECO:0000259" key="4">
    <source>
        <dbReference type="Pfam" id="PF14368"/>
    </source>
</evidence>
<dbReference type="CDD" id="cd01959">
    <property type="entry name" value="nsLTP2"/>
    <property type="match status" value="1"/>
</dbReference>
<evidence type="ECO:0000256" key="1">
    <source>
        <dbReference type="ARBA" id="ARBA00022448"/>
    </source>
</evidence>
<dbReference type="InterPro" id="IPR016140">
    <property type="entry name" value="Bifunc_inhib/LTP/seed_store"/>
</dbReference>
<name>A0A7J7CUD2_TRIWF</name>
<keyword evidence="3" id="KW-1133">Transmembrane helix</keyword>
<dbReference type="GO" id="GO:0006869">
    <property type="term" value="P:lipid transport"/>
    <property type="evidence" value="ECO:0007669"/>
    <property type="project" value="InterPro"/>
</dbReference>
<feature type="domain" description="Bifunctional inhibitor/plant lipid transfer protein/seed storage helical" evidence="4">
    <location>
        <begin position="47"/>
        <end position="117"/>
    </location>
</feature>
<dbReference type="EMBL" id="JAAARO010000013">
    <property type="protein sequence ID" value="KAF5737735.1"/>
    <property type="molecule type" value="Genomic_DNA"/>
</dbReference>
<evidence type="ECO:0000256" key="2">
    <source>
        <dbReference type="ARBA" id="ARBA00023121"/>
    </source>
</evidence>
<dbReference type="InParanoid" id="A0A7J7CUD2"/>
<keyword evidence="6" id="KW-1185">Reference proteome</keyword>
<accession>A0A7J7CUD2</accession>
<sequence>MKKQEVSNVATLFVAMMFVVEVVPMSRPITPMPQPLKSPLAPPPQTMPPTGQVCNPLSMSDCGGAILFGGPPTKRCCIELNSQGKCLCEYLRDPTLKQYINNPNSKRISTECGVATPVC</sequence>
<keyword evidence="3" id="KW-0472">Membrane</keyword>
<reference evidence="5 6" key="1">
    <citation type="journal article" date="2020" name="Nat. Commun.">
        <title>Genome of Tripterygium wilfordii and identification of cytochrome P450 involved in triptolide biosynthesis.</title>
        <authorList>
            <person name="Tu L."/>
            <person name="Su P."/>
            <person name="Zhang Z."/>
            <person name="Gao L."/>
            <person name="Wang J."/>
            <person name="Hu T."/>
            <person name="Zhou J."/>
            <person name="Zhang Y."/>
            <person name="Zhao Y."/>
            <person name="Liu Y."/>
            <person name="Song Y."/>
            <person name="Tong Y."/>
            <person name="Lu Y."/>
            <person name="Yang J."/>
            <person name="Xu C."/>
            <person name="Jia M."/>
            <person name="Peters R.J."/>
            <person name="Huang L."/>
            <person name="Gao W."/>
        </authorList>
    </citation>
    <scope>NUCLEOTIDE SEQUENCE [LARGE SCALE GENOMIC DNA]</scope>
    <source>
        <strain evidence="6">cv. XIE 37</strain>
        <tissue evidence="5">Leaf</tissue>
    </source>
</reference>
<evidence type="ECO:0000256" key="3">
    <source>
        <dbReference type="SAM" id="Phobius"/>
    </source>
</evidence>
<dbReference type="InterPro" id="IPR036312">
    <property type="entry name" value="Bifun_inhib/LTP/seed_sf"/>
</dbReference>
<dbReference type="SUPFAM" id="SSF47699">
    <property type="entry name" value="Bifunctional inhibitor/lipid-transfer protein/seed storage 2S albumin"/>
    <property type="match status" value="1"/>
</dbReference>
<feature type="transmembrane region" description="Helical" evidence="3">
    <location>
        <begin position="6"/>
        <end position="23"/>
    </location>
</feature>
<dbReference type="PANTHER" id="PTHR33214">
    <property type="entry name" value="BIFUNCTIONAL INHIBITOR/LIPID-TRANSFER PROTEIN/SEED STORAGE 2S ALBUMIN SUPERFAMILY PROTEIN"/>
    <property type="match status" value="1"/>
</dbReference>
<dbReference type="AlphaFoldDB" id="A0A7J7CUD2"/>
<gene>
    <name evidence="5" type="ORF">HS088_TW13G00624</name>
</gene>
<keyword evidence="3" id="KW-0812">Transmembrane</keyword>
<dbReference type="Proteomes" id="UP000593562">
    <property type="component" value="Unassembled WGS sequence"/>
</dbReference>
<evidence type="ECO:0000313" key="6">
    <source>
        <dbReference type="Proteomes" id="UP000593562"/>
    </source>
</evidence>
<dbReference type="Gene3D" id="1.10.110.10">
    <property type="entry name" value="Plant lipid-transfer and hydrophobic proteins"/>
    <property type="match status" value="1"/>
</dbReference>
<dbReference type="InterPro" id="IPR033872">
    <property type="entry name" value="nsLTP2"/>
</dbReference>
<dbReference type="OrthoDB" id="665742at2759"/>
<dbReference type="PANTHER" id="PTHR33214:SF69">
    <property type="entry name" value="BIFUNCTIONAL INHIBITOR_LIPID-TRANSFER PROTEIN_SEED STORAGE 2S ALBUMIN SUPERFAMILY PROTEIN"/>
    <property type="match status" value="1"/>
</dbReference>
<proteinExistence type="predicted"/>
<dbReference type="GO" id="GO:0008289">
    <property type="term" value="F:lipid binding"/>
    <property type="evidence" value="ECO:0007669"/>
    <property type="project" value="UniProtKB-KW"/>
</dbReference>